<dbReference type="PANTHER" id="PTHR47964:SF1">
    <property type="entry name" value="ATP-DEPENDENT DNA HELICASE HOMOLOG RECG, CHLOROPLASTIC"/>
    <property type="match status" value="1"/>
</dbReference>
<dbReference type="InterPro" id="IPR011545">
    <property type="entry name" value="DEAD/DEAH_box_helicase_dom"/>
</dbReference>
<evidence type="ECO:0000259" key="9">
    <source>
        <dbReference type="PROSITE" id="PS51192"/>
    </source>
</evidence>
<keyword evidence="3" id="KW-0378">Hydrolase</keyword>
<evidence type="ECO:0000256" key="4">
    <source>
        <dbReference type="ARBA" id="ARBA00022806"/>
    </source>
</evidence>
<dbReference type="EMBL" id="CP004021">
    <property type="protein sequence ID" value="AKK20671.1"/>
    <property type="molecule type" value="Genomic_DNA"/>
</dbReference>
<dbReference type="InterPro" id="IPR033454">
    <property type="entry name" value="RecG_wedge"/>
</dbReference>
<dbReference type="STRING" id="1277257.G293_05310"/>
<dbReference type="RefSeq" id="WP_047264617.1">
    <property type="nucleotide sequence ID" value="NZ_CP004021.1"/>
</dbReference>
<protein>
    <recommendedName>
        <fullName evidence="8">Probable DNA 3'-5' helicase RecG</fullName>
    </recommendedName>
</protein>
<dbReference type="SMART" id="SM00487">
    <property type="entry name" value="DEXDc"/>
    <property type="match status" value="1"/>
</dbReference>
<dbReference type="InterPro" id="IPR045562">
    <property type="entry name" value="RecG_dom3_C"/>
</dbReference>
<dbReference type="PATRIC" id="fig|1277257.4.peg.1155"/>
<reference evidence="11 12" key="1">
    <citation type="journal article" date="2015" name="Genome Announc.">
        <title>Complete Genome Sequence of 'Candidatus Liberibacter africanus,' a Bacterium Associated with Citrus Huanglongbing.</title>
        <authorList>
            <person name="Lin H."/>
            <person name="Pietersen G."/>
            <person name="Han C."/>
            <person name="Read D.A."/>
            <person name="Lou B."/>
            <person name="Gupta G."/>
            <person name="Civerolo E.L."/>
        </authorList>
    </citation>
    <scope>NUCLEOTIDE SEQUENCE [LARGE SCALE GENOMIC DNA]</scope>
    <source>
        <strain evidence="11 12">PTSAPSY</strain>
    </source>
</reference>
<dbReference type="PANTHER" id="PTHR47964">
    <property type="entry name" value="ATP-DEPENDENT DNA HELICASE HOMOLOG RECG, CHLOROPLASTIC"/>
    <property type="match status" value="1"/>
</dbReference>
<dbReference type="PROSITE" id="PS51192">
    <property type="entry name" value="HELICASE_ATP_BIND_1"/>
    <property type="match status" value="1"/>
</dbReference>
<keyword evidence="4 11" id="KW-0347">Helicase</keyword>
<evidence type="ECO:0000256" key="7">
    <source>
        <dbReference type="ARBA" id="ARBA00023204"/>
    </source>
</evidence>
<keyword evidence="1" id="KW-0547">Nucleotide-binding</keyword>
<dbReference type="GO" id="GO:0016787">
    <property type="term" value="F:hydrolase activity"/>
    <property type="evidence" value="ECO:0007669"/>
    <property type="project" value="UniProtKB-KW"/>
</dbReference>
<dbReference type="GO" id="GO:0006281">
    <property type="term" value="P:DNA repair"/>
    <property type="evidence" value="ECO:0007669"/>
    <property type="project" value="UniProtKB-KW"/>
</dbReference>
<evidence type="ECO:0000256" key="3">
    <source>
        <dbReference type="ARBA" id="ARBA00022801"/>
    </source>
</evidence>
<feature type="domain" description="Helicase ATP-binding" evidence="9">
    <location>
        <begin position="287"/>
        <end position="448"/>
    </location>
</feature>
<evidence type="ECO:0000259" key="10">
    <source>
        <dbReference type="PROSITE" id="PS51194"/>
    </source>
</evidence>
<dbReference type="KEGG" id="lau:G293_05310"/>
<evidence type="ECO:0000256" key="6">
    <source>
        <dbReference type="ARBA" id="ARBA00023125"/>
    </source>
</evidence>
<dbReference type="Pfam" id="PF19833">
    <property type="entry name" value="RecG_dom3_C"/>
    <property type="match status" value="1"/>
</dbReference>
<dbReference type="InterPro" id="IPR014001">
    <property type="entry name" value="Helicase_ATP-bd"/>
</dbReference>
<dbReference type="GO" id="GO:0003678">
    <property type="term" value="F:DNA helicase activity"/>
    <property type="evidence" value="ECO:0007669"/>
    <property type="project" value="TreeGrafter"/>
</dbReference>
<keyword evidence="2" id="KW-0227">DNA damage</keyword>
<dbReference type="OrthoDB" id="9804325at2"/>
<dbReference type="Pfam" id="PF00271">
    <property type="entry name" value="Helicase_C"/>
    <property type="match status" value="1"/>
</dbReference>
<dbReference type="Pfam" id="PF00270">
    <property type="entry name" value="DEAD"/>
    <property type="match status" value="1"/>
</dbReference>
<evidence type="ECO:0000256" key="5">
    <source>
        <dbReference type="ARBA" id="ARBA00022840"/>
    </source>
</evidence>
<dbReference type="Pfam" id="PF17191">
    <property type="entry name" value="RecG_wedge"/>
    <property type="match status" value="1"/>
</dbReference>
<dbReference type="CDD" id="cd04488">
    <property type="entry name" value="RecG_wedge_OBF"/>
    <property type="match status" value="1"/>
</dbReference>
<evidence type="ECO:0000256" key="8">
    <source>
        <dbReference type="ARBA" id="ARBA00049819"/>
    </source>
</evidence>
<dbReference type="SMART" id="SM00490">
    <property type="entry name" value="HELICc"/>
    <property type="match status" value="1"/>
</dbReference>
<sequence length="700" mass="79158">MRPSFLNPLFSPLSTFRGVGKKCYYLLSKIIDCGHATEIRFIDILFYHPSSFIDRSYCPKISEISEERTVTITGYINHPSSSKFQKKRPYQIILKNETGEIILSFFYKKTETMEKIFFEGRKITVTGQIKRLKNHLTMVHPHCFFHNFQDTKIPIIEAVYLLPAGLSANFFKKIIAEAISRLPILPEWLEEDLVQKKSFPSIVEAFNIIHNPRDKKDFEWSSPARERLAYDELLAGQISLLLMRKQFKKESGIPINVKGHLAQKILQNLPFSPTKSQNLAIKDILFDISQNNRMLRILQGDVGAGKTLVALIAMAAAVEAGGQAVIMAPIGILAQQHYEFIKKYTQNTEIGVEIITGNMPKIQRKIALERIAHGQAQIIIGTHALFQDSVQYNKLILVIVDEQHRFGVQQRLKLTQKGTSPHVLFMTATPIPRTLILTSWGDIDISQITEKPAGRKPIKTVIVPINRINEVVERLKIVLSQGKKAYWICAQIDETEESNVCSVVERFNSLKKHFASSIAIIHGRMSDNDKESIMDSFKNGTLQLLIATTVVEVGVDVVDASIIIIENAEHFGLAQLHQLRGRVGRGKEKSSCILLCYPPLSKISHTRLSILRNTENGFIIAEEDLKQRGEGEIFGTKQSGMPKFLIAQPELHASLLEMARKDAMNILEQDPNLISARGQAIRVLLYLYKYNDAFQFMKAG</sequence>
<dbReference type="AlphaFoldDB" id="A0A0G3I444"/>
<dbReference type="InterPro" id="IPR001650">
    <property type="entry name" value="Helicase_C-like"/>
</dbReference>
<organism evidence="11 12">
    <name type="scientific">Candidatus Liberibacter africanus PTSAPSY</name>
    <dbReference type="NCBI Taxonomy" id="1277257"/>
    <lineage>
        <taxon>Bacteria</taxon>
        <taxon>Pseudomonadati</taxon>
        <taxon>Pseudomonadota</taxon>
        <taxon>Alphaproteobacteria</taxon>
        <taxon>Hyphomicrobiales</taxon>
        <taxon>Rhizobiaceae</taxon>
        <taxon>Liberibacter</taxon>
    </lineage>
</organism>
<name>A0A0G3I444_LIBAF</name>
<dbReference type="Gene3D" id="2.40.50.140">
    <property type="entry name" value="Nucleic acid-binding proteins"/>
    <property type="match status" value="1"/>
</dbReference>
<keyword evidence="5" id="KW-0067">ATP-binding</keyword>
<dbReference type="SUPFAM" id="SSF52540">
    <property type="entry name" value="P-loop containing nucleoside triphosphate hydrolases"/>
    <property type="match status" value="2"/>
</dbReference>
<gene>
    <name evidence="11" type="ORF">G293_05310</name>
</gene>
<dbReference type="InterPro" id="IPR047112">
    <property type="entry name" value="RecG/Mfd"/>
</dbReference>
<dbReference type="InterPro" id="IPR012340">
    <property type="entry name" value="NA-bd_OB-fold"/>
</dbReference>
<proteinExistence type="predicted"/>
<dbReference type="SUPFAM" id="SSF50249">
    <property type="entry name" value="Nucleic acid-binding proteins"/>
    <property type="match status" value="1"/>
</dbReference>
<dbReference type="InterPro" id="IPR027417">
    <property type="entry name" value="P-loop_NTPase"/>
</dbReference>
<dbReference type="Proteomes" id="UP000035503">
    <property type="component" value="Chromosome"/>
</dbReference>
<evidence type="ECO:0000256" key="2">
    <source>
        <dbReference type="ARBA" id="ARBA00022763"/>
    </source>
</evidence>
<dbReference type="GO" id="GO:0005524">
    <property type="term" value="F:ATP binding"/>
    <property type="evidence" value="ECO:0007669"/>
    <property type="project" value="UniProtKB-KW"/>
</dbReference>
<keyword evidence="12" id="KW-1185">Reference proteome</keyword>
<feature type="domain" description="Helicase C-terminal" evidence="10">
    <location>
        <begin position="470"/>
        <end position="626"/>
    </location>
</feature>
<keyword evidence="6" id="KW-0238">DNA-binding</keyword>
<dbReference type="PROSITE" id="PS51194">
    <property type="entry name" value="HELICASE_CTER"/>
    <property type="match status" value="1"/>
</dbReference>
<accession>A0A0G3I444</accession>
<dbReference type="Gene3D" id="3.40.50.300">
    <property type="entry name" value="P-loop containing nucleotide triphosphate hydrolases"/>
    <property type="match status" value="2"/>
</dbReference>
<dbReference type="GO" id="GO:0003677">
    <property type="term" value="F:DNA binding"/>
    <property type="evidence" value="ECO:0007669"/>
    <property type="project" value="UniProtKB-KW"/>
</dbReference>
<evidence type="ECO:0000256" key="1">
    <source>
        <dbReference type="ARBA" id="ARBA00022741"/>
    </source>
</evidence>
<dbReference type="CDD" id="cd17992">
    <property type="entry name" value="DEXHc_RecG"/>
    <property type="match status" value="1"/>
</dbReference>
<dbReference type="NCBIfam" id="NF008164">
    <property type="entry name" value="PRK10917.1-2"/>
    <property type="match status" value="1"/>
</dbReference>
<evidence type="ECO:0000313" key="11">
    <source>
        <dbReference type="EMBL" id="AKK20671.1"/>
    </source>
</evidence>
<evidence type="ECO:0000313" key="12">
    <source>
        <dbReference type="Proteomes" id="UP000035503"/>
    </source>
</evidence>
<keyword evidence="7" id="KW-0234">DNA repair</keyword>